<feature type="zinc finger region" description="C3H1-type" evidence="10">
    <location>
        <begin position="85"/>
        <end position="113"/>
    </location>
</feature>
<feature type="domain" description="C3H1-type" evidence="13">
    <location>
        <begin position="57"/>
        <end position="84"/>
    </location>
</feature>
<feature type="compositionally biased region" description="Acidic residues" evidence="12">
    <location>
        <begin position="209"/>
        <end position="225"/>
    </location>
</feature>
<dbReference type="AlphaFoldDB" id="W6MUY0"/>
<keyword evidence="9 11" id="KW-0539">Nucleus</keyword>
<evidence type="ECO:0000313" key="14">
    <source>
        <dbReference type="EMBL" id="CDK29632.1"/>
    </source>
</evidence>
<evidence type="ECO:0000256" key="10">
    <source>
        <dbReference type="PROSITE-ProRule" id="PRU00723"/>
    </source>
</evidence>
<dbReference type="GO" id="GO:0005847">
    <property type="term" value="C:mRNA cleavage and polyadenylation specificity factor complex"/>
    <property type="evidence" value="ECO:0007669"/>
    <property type="project" value="EnsemblFungi"/>
</dbReference>
<keyword evidence="4 10" id="KW-0479">Metal-binding</keyword>
<comment type="subcellular location">
    <subcellularLocation>
        <location evidence="1 11">Nucleus</location>
    </subcellularLocation>
</comment>
<feature type="zinc finger region" description="C3H1-type" evidence="10">
    <location>
        <begin position="140"/>
        <end position="166"/>
    </location>
</feature>
<dbReference type="GO" id="GO:0031124">
    <property type="term" value="P:mRNA 3'-end processing"/>
    <property type="evidence" value="ECO:0007669"/>
    <property type="project" value="UniProtKB-UniRule"/>
</dbReference>
<evidence type="ECO:0000256" key="1">
    <source>
        <dbReference type="ARBA" id="ARBA00004123"/>
    </source>
</evidence>
<keyword evidence="3 11" id="KW-0507">mRNA processing</keyword>
<evidence type="ECO:0000256" key="2">
    <source>
        <dbReference type="ARBA" id="ARBA00008907"/>
    </source>
</evidence>
<evidence type="ECO:0000256" key="6">
    <source>
        <dbReference type="ARBA" id="ARBA00022771"/>
    </source>
</evidence>
<dbReference type="PROSITE" id="PS50103">
    <property type="entry name" value="ZF_C3H1"/>
    <property type="match status" value="5"/>
</dbReference>
<evidence type="ECO:0000256" key="12">
    <source>
        <dbReference type="SAM" id="MobiDB-lite"/>
    </source>
</evidence>
<dbReference type="SMART" id="SM00356">
    <property type="entry name" value="ZnF_C3H1"/>
    <property type="match status" value="5"/>
</dbReference>
<feature type="zinc finger region" description="C3H1-type" evidence="10">
    <location>
        <begin position="27"/>
        <end position="55"/>
    </location>
</feature>
<reference evidence="14" key="2">
    <citation type="submission" date="2014-02" db="EMBL/GenBank/DDBJ databases">
        <title>Complete DNA sequence of /Kuraishia capsulata/ illustrates novel genomic features among budding yeasts (/Saccharomycotina/).</title>
        <authorList>
            <person name="Morales L."/>
            <person name="Noel B."/>
            <person name="Porcel B."/>
            <person name="Marcet-Houben M."/>
            <person name="Hullo M-F."/>
            <person name="Sacerdot C."/>
            <person name="Tekaia F."/>
            <person name="Leh-Louis V."/>
            <person name="Despons L."/>
            <person name="Khanna V."/>
            <person name="Aury J-M."/>
            <person name="Barbe V."/>
            <person name="Couloux A."/>
            <person name="Labadie K."/>
            <person name="Pelletier E."/>
            <person name="Souciet J-L."/>
            <person name="Boekhout T."/>
            <person name="Gabaldon T."/>
            <person name="Wincker P."/>
            <person name="Dujon B."/>
        </authorList>
    </citation>
    <scope>NUCLEOTIDE SEQUENCE</scope>
    <source>
        <strain evidence="14">CBS 1993</strain>
    </source>
</reference>
<keyword evidence="5 11" id="KW-0677">Repeat</keyword>
<comment type="similarity">
    <text evidence="2 11">Belongs to the CPSF4/YTH1 family.</text>
</comment>
<name>W6MUY0_9ASCO</name>
<dbReference type="Pfam" id="PF14608">
    <property type="entry name" value="zf-CCCH_2"/>
    <property type="match status" value="3"/>
</dbReference>
<keyword evidence="7 10" id="KW-0862">Zinc</keyword>
<accession>W6MUY0</accession>
<dbReference type="Proteomes" id="UP000019384">
    <property type="component" value="Unassembled WGS sequence"/>
</dbReference>
<feature type="region of interest" description="Disordered" evidence="12">
    <location>
        <begin position="182"/>
        <end position="225"/>
    </location>
</feature>
<dbReference type="RefSeq" id="XP_022461616.1">
    <property type="nucleotide sequence ID" value="XM_022600697.1"/>
</dbReference>
<dbReference type="EMBL" id="HG793131">
    <property type="protein sequence ID" value="CDK29632.1"/>
    <property type="molecule type" value="Genomic_DNA"/>
</dbReference>
<dbReference type="OrthoDB" id="1914176at2759"/>
<evidence type="ECO:0000256" key="9">
    <source>
        <dbReference type="ARBA" id="ARBA00023242"/>
    </source>
</evidence>
<dbReference type="SUPFAM" id="SSF90229">
    <property type="entry name" value="CCCH zinc finger"/>
    <property type="match status" value="4"/>
</dbReference>
<protein>
    <recommendedName>
        <fullName evidence="11">mRNA 3'-end-processing protein</fullName>
    </recommendedName>
</protein>
<reference evidence="14" key="1">
    <citation type="submission" date="2013-12" db="EMBL/GenBank/DDBJ databases">
        <authorList>
            <person name="Genoscope - CEA"/>
        </authorList>
    </citation>
    <scope>NUCLEOTIDE SEQUENCE</scope>
    <source>
        <strain evidence="14">CBS 1993</strain>
    </source>
</reference>
<evidence type="ECO:0000259" key="13">
    <source>
        <dbReference type="PROSITE" id="PS50103"/>
    </source>
</evidence>
<keyword evidence="15" id="KW-1185">Reference proteome</keyword>
<dbReference type="InterPro" id="IPR045348">
    <property type="entry name" value="CPSF4/Yth1"/>
</dbReference>
<feature type="domain" description="C3H1-type" evidence="13">
    <location>
        <begin position="140"/>
        <end position="166"/>
    </location>
</feature>
<dbReference type="GeneID" id="34523004"/>
<feature type="domain" description="C3H1-type" evidence="13">
    <location>
        <begin position="114"/>
        <end position="139"/>
    </location>
</feature>
<proteinExistence type="inferred from homology"/>
<comment type="function">
    <text evidence="11">Component of the cleavage factor I (CF I) involved in pre-mRNA 3'-end processing.</text>
</comment>
<organism evidence="14 15">
    <name type="scientific">Kuraishia capsulata CBS 1993</name>
    <dbReference type="NCBI Taxonomy" id="1382522"/>
    <lineage>
        <taxon>Eukaryota</taxon>
        <taxon>Fungi</taxon>
        <taxon>Dikarya</taxon>
        <taxon>Ascomycota</taxon>
        <taxon>Saccharomycotina</taxon>
        <taxon>Pichiomycetes</taxon>
        <taxon>Pichiales</taxon>
        <taxon>Pichiaceae</taxon>
        <taxon>Kuraishia</taxon>
    </lineage>
</organism>
<evidence type="ECO:0000256" key="4">
    <source>
        <dbReference type="ARBA" id="ARBA00022723"/>
    </source>
</evidence>
<gene>
    <name evidence="14" type="ORF">KUCA_T00005625001</name>
</gene>
<dbReference type="GO" id="GO:0005829">
    <property type="term" value="C:cytosol"/>
    <property type="evidence" value="ECO:0007669"/>
    <property type="project" value="EnsemblFungi"/>
</dbReference>
<keyword evidence="8 11" id="KW-0694">RNA-binding</keyword>
<dbReference type="PANTHER" id="PTHR23102:SF24">
    <property type="entry name" value="CLEAVAGE AND POLYADENYLATION SPECIFICITY FACTOR SUBUNIT 4"/>
    <property type="match status" value="1"/>
</dbReference>
<dbReference type="Pfam" id="PF00642">
    <property type="entry name" value="zf-CCCH"/>
    <property type="match status" value="2"/>
</dbReference>
<dbReference type="PANTHER" id="PTHR23102">
    <property type="entry name" value="CLEAVAGE AND POLYADENYLATION SPECIFICITY FACTOR SUBUNIT 4-RELATED"/>
    <property type="match status" value="1"/>
</dbReference>
<feature type="domain" description="C3H1-type" evidence="13">
    <location>
        <begin position="85"/>
        <end position="113"/>
    </location>
</feature>
<dbReference type="FunFam" id="4.10.1000.10:FF:000012">
    <property type="entry name" value="cleavage and polyadenylation specificity factor subunit 4"/>
    <property type="match status" value="1"/>
</dbReference>
<feature type="zinc finger region" description="C3H1-type" evidence="10">
    <location>
        <begin position="57"/>
        <end position="84"/>
    </location>
</feature>
<dbReference type="InterPro" id="IPR000571">
    <property type="entry name" value="Znf_CCCH"/>
</dbReference>
<evidence type="ECO:0000256" key="3">
    <source>
        <dbReference type="ARBA" id="ARBA00022664"/>
    </source>
</evidence>
<feature type="zinc finger region" description="C3H1-type" evidence="10">
    <location>
        <begin position="114"/>
        <end position="139"/>
    </location>
</feature>
<dbReference type="GO" id="GO:0008270">
    <property type="term" value="F:zinc ion binding"/>
    <property type="evidence" value="ECO:0007669"/>
    <property type="project" value="UniProtKB-KW"/>
</dbReference>
<evidence type="ECO:0000256" key="7">
    <source>
        <dbReference type="ARBA" id="ARBA00022833"/>
    </source>
</evidence>
<feature type="domain" description="C3H1-type" evidence="13">
    <location>
        <begin position="27"/>
        <end position="55"/>
    </location>
</feature>
<evidence type="ECO:0000256" key="8">
    <source>
        <dbReference type="ARBA" id="ARBA00022884"/>
    </source>
</evidence>
<evidence type="ECO:0000313" key="15">
    <source>
        <dbReference type="Proteomes" id="UP000019384"/>
    </source>
</evidence>
<sequence>MLSFVPQSRPRFKFENFLRKEYNFGLDPERPICEYWSGPGTCPNGVDCPNKHPSKVFGNKVVCKYWLRGLCKMGDDCDFLHEYNLAKMPECAYFAQTGTCQQGADCIYLHVDPQSKIPECHNYTNMGFCPEGPNCTRRHARRPLCPMYLTGFCPQGPNCPDSHPKFNPALLQGRLKIRKDEDILNARKKKPLVAENDETGAGDTGENGENGENDEDESDPYELEE</sequence>
<dbReference type="GO" id="GO:0003723">
    <property type="term" value="F:RNA binding"/>
    <property type="evidence" value="ECO:0007669"/>
    <property type="project" value="UniProtKB-UniRule"/>
</dbReference>
<keyword evidence="6 10" id="KW-0863">Zinc-finger</keyword>
<evidence type="ECO:0000256" key="11">
    <source>
        <dbReference type="RuleBase" id="RU369008"/>
    </source>
</evidence>
<dbReference type="InterPro" id="IPR036855">
    <property type="entry name" value="Znf_CCCH_sf"/>
</dbReference>
<dbReference type="STRING" id="1382522.W6MUY0"/>
<dbReference type="HOGENOM" id="CLU_024513_1_2_1"/>
<dbReference type="Gene3D" id="4.10.1000.10">
    <property type="entry name" value="Zinc finger, CCCH-type"/>
    <property type="match status" value="2"/>
</dbReference>
<evidence type="ECO:0000256" key="5">
    <source>
        <dbReference type="ARBA" id="ARBA00022737"/>
    </source>
</evidence>